<reference evidence="1" key="1">
    <citation type="submission" date="2023-10" db="EMBL/GenBank/DDBJ databases">
        <authorList>
            <person name="Rodriguez Cubillos JULIANA M."/>
            <person name="De Vega J."/>
        </authorList>
    </citation>
    <scope>NUCLEOTIDE SEQUENCE</scope>
</reference>
<sequence length="396" mass="45081">MFVSGKRKYEYLAGETVAPKTGDPTFKLWKTKNNMVMSWLINSMANEIGENFNLYTTANEIWNDAKEFYSSKLNTSAIFEIETTLQDLRQGDLSVTQFYNTLTRQWQQLDVFEEHKWTCTADSKKYKEIVEKKRIFKFLMGLNKNLDEVRGRILGSKPLPSIREVFSEVRREESRKKVMLGESFVLPVAEQSALAARGVHNHAGDNRLKNTKRLWCDYCQRFGHTRDTCWKIHGKPADWKPSKHTRDKESRGNHVSSEEGSHASQSSPFNQEQLEALQKMFSLMSSQKGPKVASLAHKGLVILSEDIELMSVLHVPNLDCNLLSVSKLTHDLNCIAKPVSNLCEFQTLDSGRMIGSARICSGLYLLEADQIPPRQTHNAIRVESSSQSNKDSAIML</sequence>
<proteinExistence type="predicted"/>
<dbReference type="Proteomes" id="UP001177021">
    <property type="component" value="Unassembled WGS sequence"/>
</dbReference>
<protein>
    <submittedName>
        <fullName evidence="1">Uncharacterized protein</fullName>
    </submittedName>
</protein>
<evidence type="ECO:0000313" key="2">
    <source>
        <dbReference type="Proteomes" id="UP001177021"/>
    </source>
</evidence>
<comment type="caution">
    <text evidence="1">The sequence shown here is derived from an EMBL/GenBank/DDBJ whole genome shotgun (WGS) entry which is preliminary data.</text>
</comment>
<evidence type="ECO:0000313" key="1">
    <source>
        <dbReference type="EMBL" id="CAJ2679170.1"/>
    </source>
</evidence>
<keyword evidence="2" id="KW-1185">Reference proteome</keyword>
<accession>A0ACB0MC35</accession>
<gene>
    <name evidence="1" type="ORF">MILVUS5_LOCUS41324</name>
</gene>
<name>A0ACB0MC35_TRIPR</name>
<organism evidence="1 2">
    <name type="scientific">Trifolium pratense</name>
    <name type="common">Red clover</name>
    <dbReference type="NCBI Taxonomy" id="57577"/>
    <lineage>
        <taxon>Eukaryota</taxon>
        <taxon>Viridiplantae</taxon>
        <taxon>Streptophyta</taxon>
        <taxon>Embryophyta</taxon>
        <taxon>Tracheophyta</taxon>
        <taxon>Spermatophyta</taxon>
        <taxon>Magnoliopsida</taxon>
        <taxon>eudicotyledons</taxon>
        <taxon>Gunneridae</taxon>
        <taxon>Pentapetalae</taxon>
        <taxon>rosids</taxon>
        <taxon>fabids</taxon>
        <taxon>Fabales</taxon>
        <taxon>Fabaceae</taxon>
        <taxon>Papilionoideae</taxon>
        <taxon>50 kb inversion clade</taxon>
        <taxon>NPAAA clade</taxon>
        <taxon>Hologalegina</taxon>
        <taxon>IRL clade</taxon>
        <taxon>Trifolieae</taxon>
        <taxon>Trifolium</taxon>
    </lineage>
</organism>
<dbReference type="EMBL" id="CASHSV030000823">
    <property type="protein sequence ID" value="CAJ2679170.1"/>
    <property type="molecule type" value="Genomic_DNA"/>
</dbReference>